<keyword evidence="5" id="KW-0472">Membrane</keyword>
<organism evidence="7 8">
    <name type="scientific">Tianweitania populi</name>
    <dbReference type="NCBI Taxonomy" id="1607949"/>
    <lineage>
        <taxon>Bacteria</taxon>
        <taxon>Pseudomonadati</taxon>
        <taxon>Pseudomonadota</taxon>
        <taxon>Alphaproteobacteria</taxon>
        <taxon>Hyphomicrobiales</taxon>
        <taxon>Phyllobacteriaceae</taxon>
        <taxon>Tianweitania</taxon>
    </lineage>
</organism>
<dbReference type="AlphaFoldDB" id="A0A8J3DMI9"/>
<keyword evidence="2" id="KW-1003">Cell membrane</keyword>
<dbReference type="PANTHER" id="PTHR43646">
    <property type="entry name" value="GLYCOSYLTRANSFERASE"/>
    <property type="match status" value="1"/>
</dbReference>
<reference evidence="7" key="2">
    <citation type="submission" date="2020-09" db="EMBL/GenBank/DDBJ databases">
        <authorList>
            <person name="Sun Q."/>
            <person name="Kim S."/>
        </authorList>
    </citation>
    <scope>NUCLEOTIDE SEQUENCE</scope>
    <source>
        <strain evidence="7">KCTC 42249</strain>
    </source>
</reference>
<dbReference type="InterPro" id="IPR001173">
    <property type="entry name" value="Glyco_trans_2-like"/>
</dbReference>
<evidence type="ECO:0000256" key="2">
    <source>
        <dbReference type="ARBA" id="ARBA00022475"/>
    </source>
</evidence>
<accession>A0A8J3DMI9</accession>
<evidence type="ECO:0000256" key="5">
    <source>
        <dbReference type="ARBA" id="ARBA00023136"/>
    </source>
</evidence>
<feature type="domain" description="Glycosyltransferase 2-like" evidence="6">
    <location>
        <begin position="3"/>
        <end position="76"/>
    </location>
</feature>
<reference evidence="7" key="1">
    <citation type="journal article" date="2014" name="Int. J. Syst. Evol. Microbiol.">
        <title>Complete genome sequence of Corynebacterium casei LMG S-19264T (=DSM 44701T), isolated from a smear-ripened cheese.</title>
        <authorList>
            <consortium name="US DOE Joint Genome Institute (JGI-PGF)"/>
            <person name="Walter F."/>
            <person name="Albersmeier A."/>
            <person name="Kalinowski J."/>
            <person name="Ruckert C."/>
        </authorList>
    </citation>
    <scope>NUCLEOTIDE SEQUENCE</scope>
    <source>
        <strain evidence="7">KCTC 42249</strain>
    </source>
</reference>
<dbReference type="Proteomes" id="UP000630142">
    <property type="component" value="Unassembled WGS sequence"/>
</dbReference>
<protein>
    <submittedName>
        <fullName evidence="7">Glycosyl transferase family 2</fullName>
    </submittedName>
</protein>
<dbReference type="InterPro" id="IPR029044">
    <property type="entry name" value="Nucleotide-diphossugar_trans"/>
</dbReference>
<dbReference type="SUPFAM" id="SSF53448">
    <property type="entry name" value="Nucleotide-diphospho-sugar transferases"/>
    <property type="match status" value="1"/>
</dbReference>
<dbReference type="Pfam" id="PF00535">
    <property type="entry name" value="Glycos_transf_2"/>
    <property type="match status" value="1"/>
</dbReference>
<evidence type="ECO:0000256" key="4">
    <source>
        <dbReference type="ARBA" id="ARBA00022679"/>
    </source>
</evidence>
<dbReference type="GO" id="GO:0005886">
    <property type="term" value="C:plasma membrane"/>
    <property type="evidence" value="ECO:0007669"/>
    <property type="project" value="UniProtKB-SubCell"/>
</dbReference>
<keyword evidence="8" id="KW-1185">Reference proteome</keyword>
<dbReference type="RefSeq" id="WP_189503165.1">
    <property type="nucleotide sequence ID" value="NZ_JBHRUN010000002.1"/>
</dbReference>
<evidence type="ECO:0000259" key="6">
    <source>
        <dbReference type="Pfam" id="PF00535"/>
    </source>
</evidence>
<proteinExistence type="predicted"/>
<keyword evidence="4 7" id="KW-0808">Transferase</keyword>
<gene>
    <name evidence="7" type="ORF">GCM10016234_02260</name>
</gene>
<sequence>MLSVLIETRNHEEALARTLASLVSAAVEGMVREVIVLDRGSTDGTSRVADHAGCVFLAEASLSDGMQRARGDWLLLIELGARLVDGWTDEVRRHVAMDGGAARFTPTRLGFWERLSLKRPGLRAGLLVSKADALSVMRKDWDGLTLARTVRARRLDAGILAGD</sequence>
<dbReference type="EMBL" id="BMZQ01000001">
    <property type="protein sequence ID" value="GHD05765.1"/>
    <property type="molecule type" value="Genomic_DNA"/>
</dbReference>
<name>A0A8J3DMI9_9HYPH</name>
<dbReference type="GO" id="GO:0016757">
    <property type="term" value="F:glycosyltransferase activity"/>
    <property type="evidence" value="ECO:0007669"/>
    <property type="project" value="UniProtKB-KW"/>
</dbReference>
<dbReference type="Gene3D" id="3.90.550.10">
    <property type="entry name" value="Spore Coat Polysaccharide Biosynthesis Protein SpsA, Chain A"/>
    <property type="match status" value="1"/>
</dbReference>
<comment type="caution">
    <text evidence="7">The sequence shown here is derived from an EMBL/GenBank/DDBJ whole genome shotgun (WGS) entry which is preliminary data.</text>
</comment>
<evidence type="ECO:0000313" key="7">
    <source>
        <dbReference type="EMBL" id="GHD05765.1"/>
    </source>
</evidence>
<comment type="subcellular location">
    <subcellularLocation>
        <location evidence="1">Cell membrane</location>
    </subcellularLocation>
</comment>
<evidence type="ECO:0000256" key="3">
    <source>
        <dbReference type="ARBA" id="ARBA00022676"/>
    </source>
</evidence>
<keyword evidence="3" id="KW-0328">Glycosyltransferase</keyword>
<dbReference type="PANTHER" id="PTHR43646:SF2">
    <property type="entry name" value="GLYCOSYLTRANSFERASE 2-LIKE DOMAIN-CONTAINING PROTEIN"/>
    <property type="match status" value="1"/>
</dbReference>
<evidence type="ECO:0000256" key="1">
    <source>
        <dbReference type="ARBA" id="ARBA00004236"/>
    </source>
</evidence>
<evidence type="ECO:0000313" key="8">
    <source>
        <dbReference type="Proteomes" id="UP000630142"/>
    </source>
</evidence>